<evidence type="ECO:0000256" key="2">
    <source>
        <dbReference type="ARBA" id="ARBA00009433"/>
    </source>
</evidence>
<dbReference type="PANTHER" id="PTHR43513:SF3">
    <property type="entry name" value="DIHYDROOROTATE DEHYDROGENASE B (NAD(+)), ELECTRON TRANSFER SUBUNIT-RELATED"/>
    <property type="match status" value="1"/>
</dbReference>
<name>A0ABS8CUX1_9FIRM</name>
<accession>A0ABS8CUX1</accession>
<dbReference type="InterPro" id="IPR006058">
    <property type="entry name" value="2Fe2S_fd_BS"/>
</dbReference>
<dbReference type="InterPro" id="IPR050353">
    <property type="entry name" value="PyrK_electron_transfer"/>
</dbReference>
<protein>
    <recommendedName>
        <fullName evidence="4">Succinate dehydogenase/fumarate reductase N-terminal domain-containing protein</fullName>
    </recommendedName>
</protein>
<dbReference type="InterPro" id="IPR036010">
    <property type="entry name" value="2Fe-2S_ferredoxin-like_sf"/>
</dbReference>
<dbReference type="CDD" id="cd06192">
    <property type="entry name" value="DHOD_e_trans_like"/>
    <property type="match status" value="1"/>
</dbReference>
<dbReference type="EMBL" id="JAJBMB010000002">
    <property type="protein sequence ID" value="MCB5445255.1"/>
    <property type="molecule type" value="Genomic_DNA"/>
</dbReference>
<gene>
    <name evidence="5" type="ORF">LIP50_03455</name>
</gene>
<dbReference type="PROSITE" id="PS00197">
    <property type="entry name" value="2FE2S_FER_1"/>
    <property type="match status" value="1"/>
</dbReference>
<sequence length="319" mass="36201">METLEKNIIRFCADAGGKYCPCHLAYSGDCIKCPMIQGKNKCDCDWQGVCTYNLLNHSRISPIDERKEILCDILSTEQIGDNLYLIKIKVPKDIAKYLYEPGVYVFLKDKDKNSDIFNAPITVMDINEEEGILEVIIHAIGAKTKPIINNDKVYVKSPYYNGIFGLKEIKSNKEDNCLIVINGLSQANVINVIRRLLRNNNNVEVFVNGTLLDIIKEKIESMNVKINYFNIEKDKQILFNYIKEKEISFVYCAASVEFSRQIMNILNSVDKNIKLSISNNNLICCGEGICGACIVDLNGKKVKTCKAQIDSREYLTHIK</sequence>
<keyword evidence="6" id="KW-1185">Reference proteome</keyword>
<comment type="caution">
    <text evidence="5">The sequence shown here is derived from an EMBL/GenBank/DDBJ whole genome shotgun (WGS) entry which is preliminary data.</text>
</comment>
<dbReference type="SUPFAM" id="SSF63380">
    <property type="entry name" value="Riboflavin synthase domain-like"/>
    <property type="match status" value="1"/>
</dbReference>
<reference evidence="5 6" key="1">
    <citation type="submission" date="2021-10" db="EMBL/GenBank/DDBJ databases">
        <title>Collection of gut derived symbiotic bacterial strains cultured from healthy donors.</title>
        <authorList>
            <person name="Lin H."/>
            <person name="Littmann E."/>
            <person name="Claire K."/>
            <person name="Pamer E."/>
        </authorList>
    </citation>
    <scope>NUCLEOTIDE SEQUENCE [LARGE SCALE GENOMIC DNA]</scope>
    <source>
        <strain evidence="5 6">MSK.17.68</strain>
    </source>
</reference>
<evidence type="ECO:0000256" key="3">
    <source>
        <dbReference type="ARBA" id="ARBA00034078"/>
    </source>
</evidence>
<organism evidence="5 6">
    <name type="scientific">Intestinibacter bartlettii</name>
    <dbReference type="NCBI Taxonomy" id="261299"/>
    <lineage>
        <taxon>Bacteria</taxon>
        <taxon>Bacillati</taxon>
        <taxon>Bacillota</taxon>
        <taxon>Clostridia</taxon>
        <taxon>Peptostreptococcales</taxon>
        <taxon>Peptostreptococcaceae</taxon>
        <taxon>Intestinibacter</taxon>
    </lineage>
</organism>
<dbReference type="SUPFAM" id="SSF54292">
    <property type="entry name" value="2Fe-2S ferredoxin-like"/>
    <property type="match status" value="1"/>
</dbReference>
<feature type="domain" description="Succinate dehydogenase/fumarate reductase N-terminal" evidence="4">
    <location>
        <begin position="255"/>
        <end position="311"/>
    </location>
</feature>
<evidence type="ECO:0000259" key="4">
    <source>
        <dbReference type="Pfam" id="PF13085"/>
    </source>
</evidence>
<dbReference type="Gene3D" id="2.40.30.10">
    <property type="entry name" value="Translation factors"/>
    <property type="match status" value="1"/>
</dbReference>
<dbReference type="InterPro" id="IPR025192">
    <property type="entry name" value="Succ_DH/fum_Rdtase_N"/>
</dbReference>
<dbReference type="RefSeq" id="WP_226914259.1">
    <property type="nucleotide sequence ID" value="NZ_JAJBMB010000002.1"/>
</dbReference>
<evidence type="ECO:0000313" key="5">
    <source>
        <dbReference type="EMBL" id="MCB5445255.1"/>
    </source>
</evidence>
<evidence type="ECO:0000313" key="6">
    <source>
        <dbReference type="Proteomes" id="UP001299409"/>
    </source>
</evidence>
<dbReference type="Proteomes" id="UP001299409">
    <property type="component" value="Unassembled WGS sequence"/>
</dbReference>
<dbReference type="Pfam" id="PF13085">
    <property type="entry name" value="Fer2_3"/>
    <property type="match status" value="1"/>
</dbReference>
<dbReference type="Gene3D" id="3.10.20.30">
    <property type="match status" value="1"/>
</dbReference>
<dbReference type="InterPro" id="IPR012675">
    <property type="entry name" value="Beta-grasp_dom_sf"/>
</dbReference>
<comment type="cofactor">
    <cofactor evidence="3">
        <name>[2Fe-2S] cluster</name>
        <dbReference type="ChEBI" id="CHEBI:190135"/>
    </cofactor>
</comment>
<comment type="similarity">
    <text evidence="2">Belongs to the succinate dehydrogenase/fumarate reductase iron-sulfur protein family.</text>
</comment>
<proteinExistence type="inferred from homology"/>
<evidence type="ECO:0000256" key="1">
    <source>
        <dbReference type="ARBA" id="ARBA00001927"/>
    </source>
</evidence>
<dbReference type="InterPro" id="IPR017938">
    <property type="entry name" value="Riboflavin_synthase-like_b-brl"/>
</dbReference>
<comment type="cofactor">
    <cofactor evidence="1">
        <name>[3Fe-4S] cluster</name>
        <dbReference type="ChEBI" id="CHEBI:21137"/>
    </cofactor>
</comment>
<dbReference type="PANTHER" id="PTHR43513">
    <property type="entry name" value="DIHYDROOROTATE DEHYDROGENASE B (NAD(+)), ELECTRON TRANSFER SUBUNIT"/>
    <property type="match status" value="1"/>
</dbReference>